<dbReference type="AlphaFoldDB" id="A0A2S0K0D0"/>
<evidence type="ECO:0000313" key="5">
    <source>
        <dbReference type="Proteomes" id="UP000238825"/>
    </source>
</evidence>
<evidence type="ECO:0000256" key="1">
    <source>
        <dbReference type="SAM" id="MobiDB-lite"/>
    </source>
</evidence>
<evidence type="ECO:0000313" key="3">
    <source>
        <dbReference type="EMBL" id="AVK96759.1"/>
    </source>
</evidence>
<evidence type="ECO:0000313" key="4">
    <source>
        <dbReference type="EMBL" id="SUV17421.1"/>
    </source>
</evidence>
<dbReference type="Gene3D" id="2.60.120.920">
    <property type="match status" value="1"/>
</dbReference>
<proteinExistence type="predicted"/>
<dbReference type="Proteomes" id="UP000238825">
    <property type="component" value="Chromosome"/>
</dbReference>
<dbReference type="PROSITE" id="PS50188">
    <property type="entry name" value="B302_SPRY"/>
    <property type="match status" value="1"/>
</dbReference>
<dbReference type="InterPro" id="IPR009091">
    <property type="entry name" value="RCC1/BLIP-II"/>
</dbReference>
<evidence type="ECO:0000313" key="6">
    <source>
        <dbReference type="Proteomes" id="UP000255295"/>
    </source>
</evidence>
<gene>
    <name evidence="3" type="ORF">LS41612_11010</name>
    <name evidence="4" type="ORF">NCTC10338_02524</name>
</gene>
<feature type="region of interest" description="Disordered" evidence="1">
    <location>
        <begin position="200"/>
        <end position="232"/>
    </location>
</feature>
<reference evidence="3 5" key="1">
    <citation type="submission" date="2017-03" db="EMBL/GenBank/DDBJ databases">
        <title>The whole genome sequencing and assembly of Lysinibacillus sphaericus DSM 28T strain.</title>
        <authorList>
            <person name="Lee Y.-J."/>
            <person name="Yi H."/>
            <person name="Bahn Y.-S."/>
            <person name="Kim J.F."/>
            <person name="Lee D.-W."/>
        </authorList>
    </citation>
    <scope>NUCLEOTIDE SEQUENCE [LARGE SCALE GENOMIC DNA]</scope>
    <source>
        <strain evidence="3 5">DSM 28</strain>
    </source>
</reference>
<dbReference type="InterPro" id="IPR001870">
    <property type="entry name" value="B30.2/SPRY"/>
</dbReference>
<accession>A0A2S0K0D0</accession>
<dbReference type="InterPro" id="IPR003877">
    <property type="entry name" value="SPRY_dom"/>
</dbReference>
<dbReference type="Pfam" id="PF13540">
    <property type="entry name" value="RCC1_2"/>
    <property type="match status" value="1"/>
</dbReference>
<dbReference type="CDD" id="cd11709">
    <property type="entry name" value="SPRY"/>
    <property type="match status" value="1"/>
</dbReference>
<name>A0A2S0K0D0_LYSSH</name>
<reference evidence="4 6" key="2">
    <citation type="submission" date="2018-06" db="EMBL/GenBank/DDBJ databases">
        <authorList>
            <consortium name="Pathogen Informatics"/>
            <person name="Doyle S."/>
        </authorList>
    </citation>
    <scope>NUCLEOTIDE SEQUENCE [LARGE SCALE GENOMIC DNA]</scope>
    <source>
        <strain evidence="4 6">NCTC10338</strain>
    </source>
</reference>
<dbReference type="PANTHER" id="PTHR45982">
    <property type="entry name" value="REGULATOR OF CHROMOSOME CONDENSATION"/>
    <property type="match status" value="1"/>
</dbReference>
<dbReference type="Proteomes" id="UP000255295">
    <property type="component" value="Unassembled WGS sequence"/>
</dbReference>
<protein>
    <submittedName>
        <fullName evidence="4">S-layer protein</fullName>
    </submittedName>
</protein>
<sequence>MKNIIKAFLVLTIVLLSFNINIFNNIEAKAATVEQQKITFDPTQGNLSLTNENMTVSGGNGIRILNSFKQTGKWYVEFKMELSHSRIGLAQEGITFGVGHSTNKDNFWFYKNGTIGGGALPGRKYSDPIKDTDIVGMLLDLDEGKVEFSINGVSQGVVTTELKSLFTKQIYIYAGGGSSSSNTSRVTAYVDREELNYLPEGYSPLSENDNNTGGGEAGGGEPGNGDSEGGSTNKVKLFSGNNALYKLDENGNVFAWGNNSYGQLGLGDTENRSLSTKGKVAIFEPVSDLIIGERFVIALCKSGNVYAWGDNTSKLFSDSGGIIPIPIQFDEGIGAIIKAE</sequence>
<organism evidence="3 5">
    <name type="scientific">Lysinibacillus sphaericus</name>
    <name type="common">Bacillus sphaericus</name>
    <dbReference type="NCBI Taxonomy" id="1421"/>
    <lineage>
        <taxon>Bacteria</taxon>
        <taxon>Bacillati</taxon>
        <taxon>Bacillota</taxon>
        <taxon>Bacilli</taxon>
        <taxon>Bacillales</taxon>
        <taxon>Bacillaceae</taxon>
        <taxon>Lysinibacillus</taxon>
    </lineage>
</organism>
<feature type="compositionally biased region" description="Gly residues" evidence="1">
    <location>
        <begin position="212"/>
        <end position="228"/>
    </location>
</feature>
<dbReference type="InterPro" id="IPR000408">
    <property type="entry name" value="Reg_chr_condens"/>
</dbReference>
<dbReference type="Pfam" id="PF00622">
    <property type="entry name" value="SPRY"/>
    <property type="match status" value="1"/>
</dbReference>
<dbReference type="EMBL" id="UFSZ01000001">
    <property type="protein sequence ID" value="SUV17421.1"/>
    <property type="molecule type" value="Genomic_DNA"/>
</dbReference>
<dbReference type="SUPFAM" id="SSF50985">
    <property type="entry name" value="RCC1/BLIP-II"/>
    <property type="match status" value="1"/>
</dbReference>
<feature type="domain" description="B30.2/SPRY" evidence="2">
    <location>
        <begin position="1"/>
        <end position="188"/>
    </location>
</feature>
<dbReference type="InterPro" id="IPR051553">
    <property type="entry name" value="Ran_GTPase-activating"/>
</dbReference>
<dbReference type="EMBL" id="CP019980">
    <property type="protein sequence ID" value="AVK96759.1"/>
    <property type="molecule type" value="Genomic_DNA"/>
</dbReference>
<evidence type="ECO:0000259" key="2">
    <source>
        <dbReference type="PROSITE" id="PS50188"/>
    </source>
</evidence>
<dbReference type="InterPro" id="IPR043136">
    <property type="entry name" value="B30.2/SPRY_sf"/>
</dbReference>
<dbReference type="SUPFAM" id="SSF49899">
    <property type="entry name" value="Concanavalin A-like lectins/glucanases"/>
    <property type="match status" value="1"/>
</dbReference>
<dbReference type="Pfam" id="PF00415">
    <property type="entry name" value="RCC1"/>
    <property type="match status" value="1"/>
</dbReference>
<dbReference type="PANTHER" id="PTHR45982:SF1">
    <property type="entry name" value="REGULATOR OF CHROMOSOME CONDENSATION"/>
    <property type="match status" value="1"/>
</dbReference>
<dbReference type="PROSITE" id="PS50012">
    <property type="entry name" value="RCC1_3"/>
    <property type="match status" value="1"/>
</dbReference>
<dbReference type="InterPro" id="IPR013320">
    <property type="entry name" value="ConA-like_dom_sf"/>
</dbReference>
<dbReference type="RefSeq" id="WP_024364076.1">
    <property type="nucleotide sequence ID" value="NZ_BJNS01000044.1"/>
</dbReference>
<dbReference type="Gene3D" id="2.130.10.30">
    <property type="entry name" value="Regulator of chromosome condensation 1/beta-lactamase-inhibitor protein II"/>
    <property type="match status" value="1"/>
</dbReference>
<dbReference type="GeneID" id="93257924"/>